<dbReference type="EMBL" id="FM211192">
    <property type="protein sequence ID" value="CAR70430.1"/>
    <property type="molecule type" value="Genomic_DNA"/>
</dbReference>
<dbReference type="PROSITE" id="PS51257">
    <property type="entry name" value="PROKAR_LIPOPROTEIN"/>
    <property type="match status" value="1"/>
</dbReference>
<dbReference type="CDD" id="cd01020">
    <property type="entry name" value="TroA_b"/>
    <property type="match status" value="1"/>
</dbReference>
<dbReference type="PANTHER" id="PTHR42953:SF1">
    <property type="entry name" value="METAL-BINDING PROTEIN HI_0362-RELATED"/>
    <property type="match status" value="1"/>
</dbReference>
<name>A0A0H3MPN0_MYCLB</name>
<dbReference type="GO" id="GO:0046872">
    <property type="term" value="F:metal ion binding"/>
    <property type="evidence" value="ECO:0007669"/>
    <property type="project" value="UniProtKB-KW"/>
</dbReference>
<dbReference type="AlphaFoldDB" id="A0A0H3MPN0"/>
<evidence type="ECO:0000256" key="1">
    <source>
        <dbReference type="ARBA" id="ARBA00004196"/>
    </source>
</evidence>
<gene>
    <name evidence="6" type="ordered locus">MLBr00337</name>
</gene>
<dbReference type="SUPFAM" id="SSF53807">
    <property type="entry name" value="Helical backbone' metal receptor"/>
    <property type="match status" value="1"/>
</dbReference>
<evidence type="ECO:0000256" key="3">
    <source>
        <dbReference type="ARBA" id="ARBA00022723"/>
    </source>
</evidence>
<protein>
    <submittedName>
        <fullName evidence="6">Periplasmic solute-binding proteins</fullName>
    </submittedName>
</protein>
<organism evidence="6 7">
    <name type="scientific">Mycobacterium leprae (strain Br4923)</name>
    <dbReference type="NCBI Taxonomy" id="561304"/>
    <lineage>
        <taxon>Bacteria</taxon>
        <taxon>Bacillati</taxon>
        <taxon>Actinomycetota</taxon>
        <taxon>Actinomycetes</taxon>
        <taxon>Mycobacteriales</taxon>
        <taxon>Mycobacteriaceae</taxon>
        <taxon>Mycobacterium</taxon>
    </lineage>
</organism>
<sequence length="302" mass="31892">MRWLTTIILCLISSTVAGGCGSLSSGHLRPTAVVASTDVWGSVARIIAGRHVAVTSIVTGAHTDPHTYRVNPAETAAITDAALVVYNGGGYDPWVDKVLAGRPDIKSVDAYSLLASRGATTEGPADEHVFYDLNIAKSVASLIADQLVTIDPDNAADYQANATEFCRSADAIAISEHAIASDYPAAGVIVTEPVVHYLLQASGLVNRTPPAFTATHENENDPSAADMAAALNLINHRQVSALLVNPQKSNAATNGLQAAARRSGVPVTEVTEMLPNDTDYLTWQRNTIDQLLTALQSNRSPR</sequence>
<proteinExistence type="predicted"/>
<evidence type="ECO:0000313" key="7">
    <source>
        <dbReference type="Proteomes" id="UP000006900"/>
    </source>
</evidence>
<dbReference type="Proteomes" id="UP000006900">
    <property type="component" value="Chromosome"/>
</dbReference>
<accession>A0A0H3MPN0</accession>
<evidence type="ECO:0000256" key="2">
    <source>
        <dbReference type="ARBA" id="ARBA00022448"/>
    </source>
</evidence>
<dbReference type="Pfam" id="PF01297">
    <property type="entry name" value="ZnuA"/>
    <property type="match status" value="1"/>
</dbReference>
<dbReference type="InterPro" id="IPR050492">
    <property type="entry name" value="Bact_metal-bind_prot9"/>
</dbReference>
<dbReference type="Gene3D" id="3.40.50.1980">
    <property type="entry name" value="Nitrogenase molybdenum iron protein domain"/>
    <property type="match status" value="2"/>
</dbReference>
<feature type="chain" id="PRO_5002615969" evidence="5">
    <location>
        <begin position="20"/>
        <end position="302"/>
    </location>
</feature>
<dbReference type="GO" id="GO:0030001">
    <property type="term" value="P:metal ion transport"/>
    <property type="evidence" value="ECO:0007669"/>
    <property type="project" value="InterPro"/>
</dbReference>
<reference evidence="6 7" key="1">
    <citation type="journal article" date="2009" name="Nat. Genet.">
        <title>Comparative genomic and phylogeographic analysis of Mycobacterium leprae.</title>
        <authorList>
            <person name="Monot M."/>
            <person name="Honore N."/>
            <person name="Garnier T."/>
            <person name="Zidane N."/>
            <person name="Sherafi D."/>
            <person name="Paniz-Mondolfi A."/>
            <person name="Matsuoka M."/>
            <person name="Taylor G.M."/>
            <person name="Donoghue H.D."/>
            <person name="Bouwman A."/>
            <person name="Mays S."/>
            <person name="Watson C."/>
            <person name="Lockwood D."/>
            <person name="Khamispour A."/>
            <person name="Dowlati Y."/>
            <person name="Jianping S."/>
            <person name="Rea T.H."/>
            <person name="Vera-Cabrera L."/>
            <person name="Stefani M.M."/>
            <person name="Banu S."/>
            <person name="Macdonald M."/>
            <person name="Sapkota B.R."/>
            <person name="Spencer J.S."/>
            <person name="Thomas J."/>
            <person name="Harshman K."/>
            <person name="Singh P."/>
            <person name="Busso P."/>
            <person name="Gattiker A."/>
            <person name="Rougemont J."/>
            <person name="Brennan P.J."/>
            <person name="Cole S.T."/>
        </authorList>
    </citation>
    <scope>NUCLEOTIDE SEQUENCE [LARGE SCALE GENOMIC DNA]</scope>
    <source>
        <strain evidence="7">Br4923</strain>
    </source>
</reference>
<evidence type="ECO:0000256" key="5">
    <source>
        <dbReference type="SAM" id="SignalP"/>
    </source>
</evidence>
<dbReference type="HOGENOM" id="CLU_016838_0_0_11"/>
<dbReference type="KEGG" id="mlb:MLBr00337"/>
<evidence type="ECO:0000256" key="4">
    <source>
        <dbReference type="ARBA" id="ARBA00022729"/>
    </source>
</evidence>
<dbReference type="InterPro" id="IPR006127">
    <property type="entry name" value="ZnuA-like"/>
</dbReference>
<keyword evidence="2" id="KW-0813">Transport</keyword>
<dbReference type="GO" id="GO:0030313">
    <property type="term" value="C:cell envelope"/>
    <property type="evidence" value="ECO:0007669"/>
    <property type="project" value="UniProtKB-SubCell"/>
</dbReference>
<feature type="signal peptide" evidence="5">
    <location>
        <begin position="1"/>
        <end position="19"/>
    </location>
</feature>
<keyword evidence="3" id="KW-0479">Metal-binding</keyword>
<evidence type="ECO:0000313" key="6">
    <source>
        <dbReference type="EMBL" id="CAR70430.1"/>
    </source>
</evidence>
<comment type="subcellular location">
    <subcellularLocation>
        <location evidence="1">Cell envelope</location>
    </subcellularLocation>
</comment>
<keyword evidence="4 5" id="KW-0732">Signal</keyword>
<dbReference type="PANTHER" id="PTHR42953">
    <property type="entry name" value="HIGH-AFFINITY ZINC UPTAKE SYSTEM PROTEIN ZNUA-RELATED"/>
    <property type="match status" value="1"/>
</dbReference>